<keyword evidence="1" id="KW-0732">Signal</keyword>
<name>A0AAV2F8U2_9ROSI</name>
<proteinExistence type="predicted"/>
<organism evidence="2 3">
    <name type="scientific">Linum trigynum</name>
    <dbReference type="NCBI Taxonomy" id="586398"/>
    <lineage>
        <taxon>Eukaryota</taxon>
        <taxon>Viridiplantae</taxon>
        <taxon>Streptophyta</taxon>
        <taxon>Embryophyta</taxon>
        <taxon>Tracheophyta</taxon>
        <taxon>Spermatophyta</taxon>
        <taxon>Magnoliopsida</taxon>
        <taxon>eudicotyledons</taxon>
        <taxon>Gunneridae</taxon>
        <taxon>Pentapetalae</taxon>
        <taxon>rosids</taxon>
        <taxon>fabids</taxon>
        <taxon>Malpighiales</taxon>
        <taxon>Linaceae</taxon>
        <taxon>Linum</taxon>
    </lineage>
</organism>
<feature type="chain" id="PRO_5043875445" evidence="1">
    <location>
        <begin position="21"/>
        <end position="104"/>
    </location>
</feature>
<accession>A0AAV2F8U2</accession>
<dbReference type="EMBL" id="OZ034819">
    <property type="protein sequence ID" value="CAL1393875.1"/>
    <property type="molecule type" value="Genomic_DNA"/>
</dbReference>
<evidence type="ECO:0000313" key="3">
    <source>
        <dbReference type="Proteomes" id="UP001497516"/>
    </source>
</evidence>
<dbReference type="AlphaFoldDB" id="A0AAV2F8U2"/>
<reference evidence="2 3" key="1">
    <citation type="submission" date="2024-04" db="EMBL/GenBank/DDBJ databases">
        <authorList>
            <person name="Fracassetti M."/>
        </authorList>
    </citation>
    <scope>NUCLEOTIDE SEQUENCE [LARGE SCALE GENOMIC DNA]</scope>
</reference>
<evidence type="ECO:0000256" key="1">
    <source>
        <dbReference type="SAM" id="SignalP"/>
    </source>
</evidence>
<protein>
    <submittedName>
        <fullName evidence="2">Uncharacterized protein</fullName>
    </submittedName>
</protein>
<gene>
    <name evidence="2" type="ORF">LTRI10_LOCUS34415</name>
</gene>
<dbReference type="Proteomes" id="UP001497516">
    <property type="component" value="Chromosome 6"/>
</dbReference>
<feature type="signal peptide" evidence="1">
    <location>
        <begin position="1"/>
        <end position="20"/>
    </location>
</feature>
<evidence type="ECO:0000313" key="2">
    <source>
        <dbReference type="EMBL" id="CAL1393875.1"/>
    </source>
</evidence>
<keyword evidence="3" id="KW-1185">Reference proteome</keyword>
<sequence>MAFNLQIFAIWVLIATVIVATDRCNAIREVPIENSAGVEVQSLKQYELCCENDLPCCKSSSFSYEKVQNPKWKYVLSAYIVRKQHDVAAATAQQNPTDGPELID</sequence>